<evidence type="ECO:0000256" key="1">
    <source>
        <dbReference type="SAM" id="Phobius"/>
    </source>
</evidence>
<dbReference type="EMBL" id="LWDV01000009">
    <property type="protein sequence ID" value="OCL26335.1"/>
    <property type="molecule type" value="Genomic_DNA"/>
</dbReference>
<dbReference type="InterPro" id="IPR018649">
    <property type="entry name" value="SHOCT"/>
</dbReference>
<comment type="caution">
    <text evidence="3">The sequence shown here is derived from an EMBL/GenBank/DDBJ whole genome shotgun (WGS) entry which is preliminary data.</text>
</comment>
<keyword evidence="1" id="KW-0472">Membrane</keyword>
<evidence type="ECO:0000313" key="3">
    <source>
        <dbReference type="EMBL" id="OCL26335.1"/>
    </source>
</evidence>
<gene>
    <name evidence="3" type="ORF">U472_10025</name>
</gene>
<organism evidence="3 4">
    <name type="scientific">Orenia metallireducens</name>
    <dbReference type="NCBI Taxonomy" id="1413210"/>
    <lineage>
        <taxon>Bacteria</taxon>
        <taxon>Bacillati</taxon>
        <taxon>Bacillota</taxon>
        <taxon>Clostridia</taxon>
        <taxon>Halanaerobiales</taxon>
        <taxon>Halobacteroidaceae</taxon>
        <taxon>Orenia</taxon>
    </lineage>
</organism>
<proteinExistence type="predicted"/>
<protein>
    <recommendedName>
        <fullName evidence="2">SHOCT domain-containing protein</fullName>
    </recommendedName>
</protein>
<feature type="transmembrane region" description="Helical" evidence="1">
    <location>
        <begin position="12"/>
        <end position="35"/>
    </location>
</feature>
<sequence length="81" mass="9556">MMHGWGYGMRGFFGGGILMMGLFWIVIIIAVIYFIRNSDQSRDENSPRRVKENPIEIARERYANGEISKEEFQEIKEELRK</sequence>
<reference evidence="3 4" key="2">
    <citation type="submission" date="2016-08" db="EMBL/GenBank/DDBJ databases">
        <title>Orenia metallireducens sp. nov. strain Z6, a Novel Metal-reducing Firmicute from the Deep Subsurface.</title>
        <authorList>
            <person name="Maxim B.I."/>
            <person name="Kenneth K."/>
            <person name="Flynn T.M."/>
            <person name="Oloughlin E.J."/>
            <person name="Locke R.A."/>
            <person name="Weber J.R."/>
            <person name="Egan S.M."/>
            <person name="Mackie R.I."/>
            <person name="Cann I.K."/>
        </authorList>
    </citation>
    <scope>NUCLEOTIDE SEQUENCE [LARGE SCALE GENOMIC DNA]</scope>
    <source>
        <strain evidence="3 4">Z6</strain>
    </source>
</reference>
<evidence type="ECO:0000259" key="2">
    <source>
        <dbReference type="Pfam" id="PF09851"/>
    </source>
</evidence>
<accession>A0A1C0A7U8</accession>
<keyword evidence="4" id="KW-1185">Reference proteome</keyword>
<dbReference type="Proteomes" id="UP000093514">
    <property type="component" value="Unassembled WGS sequence"/>
</dbReference>
<name>A0A1C0A7U8_9FIRM</name>
<dbReference type="RefSeq" id="WP_068718056.1">
    <property type="nucleotide sequence ID" value="NZ_LWDV01000009.1"/>
</dbReference>
<dbReference type="OrthoDB" id="5461404at2"/>
<evidence type="ECO:0000313" key="4">
    <source>
        <dbReference type="Proteomes" id="UP000093514"/>
    </source>
</evidence>
<dbReference type="AlphaFoldDB" id="A0A1C0A7U8"/>
<keyword evidence="1" id="KW-0812">Transmembrane</keyword>
<keyword evidence="1" id="KW-1133">Transmembrane helix</keyword>
<dbReference type="Pfam" id="PF09851">
    <property type="entry name" value="SHOCT"/>
    <property type="match status" value="1"/>
</dbReference>
<feature type="domain" description="SHOCT" evidence="2">
    <location>
        <begin position="54"/>
        <end position="79"/>
    </location>
</feature>
<reference evidence="4" key="1">
    <citation type="submission" date="2016-07" db="EMBL/GenBank/DDBJ databases">
        <authorList>
            <person name="Florea S."/>
            <person name="Webb J.S."/>
            <person name="Jaromczyk J."/>
            <person name="Schardl C.L."/>
        </authorList>
    </citation>
    <scope>NUCLEOTIDE SEQUENCE [LARGE SCALE GENOMIC DNA]</scope>
    <source>
        <strain evidence="4">Z6</strain>
    </source>
</reference>